<dbReference type="EMBL" id="LXQA011430101">
    <property type="protein sequence ID" value="MCI96994.1"/>
    <property type="molecule type" value="Genomic_DNA"/>
</dbReference>
<dbReference type="AlphaFoldDB" id="A0A392W8N0"/>
<evidence type="ECO:0000313" key="1">
    <source>
        <dbReference type="EMBL" id="MCI96994.1"/>
    </source>
</evidence>
<sequence length="28" mass="3322">GFVDWNNAHYEDFDVDQHQSCENCVVLH</sequence>
<organism evidence="1 2">
    <name type="scientific">Trifolium medium</name>
    <dbReference type="NCBI Taxonomy" id="97028"/>
    <lineage>
        <taxon>Eukaryota</taxon>
        <taxon>Viridiplantae</taxon>
        <taxon>Streptophyta</taxon>
        <taxon>Embryophyta</taxon>
        <taxon>Tracheophyta</taxon>
        <taxon>Spermatophyta</taxon>
        <taxon>Magnoliopsida</taxon>
        <taxon>eudicotyledons</taxon>
        <taxon>Gunneridae</taxon>
        <taxon>Pentapetalae</taxon>
        <taxon>rosids</taxon>
        <taxon>fabids</taxon>
        <taxon>Fabales</taxon>
        <taxon>Fabaceae</taxon>
        <taxon>Papilionoideae</taxon>
        <taxon>50 kb inversion clade</taxon>
        <taxon>NPAAA clade</taxon>
        <taxon>Hologalegina</taxon>
        <taxon>IRL clade</taxon>
        <taxon>Trifolieae</taxon>
        <taxon>Trifolium</taxon>
    </lineage>
</organism>
<protein>
    <submittedName>
        <fullName evidence="1">Uncharacterized protein</fullName>
    </submittedName>
</protein>
<reference evidence="1 2" key="1">
    <citation type="journal article" date="2018" name="Front. Plant Sci.">
        <title>Red Clover (Trifolium pratense) and Zigzag Clover (T. medium) - A Picture of Genomic Similarities and Differences.</title>
        <authorList>
            <person name="Dluhosova J."/>
            <person name="Istvanek J."/>
            <person name="Nedelnik J."/>
            <person name="Repkova J."/>
        </authorList>
    </citation>
    <scope>NUCLEOTIDE SEQUENCE [LARGE SCALE GENOMIC DNA]</scope>
    <source>
        <strain evidence="2">cv. 10/8</strain>
        <tissue evidence="1">Leaf</tissue>
    </source>
</reference>
<dbReference type="Proteomes" id="UP000265520">
    <property type="component" value="Unassembled WGS sequence"/>
</dbReference>
<proteinExistence type="predicted"/>
<accession>A0A392W8N0</accession>
<name>A0A392W8N0_9FABA</name>
<evidence type="ECO:0000313" key="2">
    <source>
        <dbReference type="Proteomes" id="UP000265520"/>
    </source>
</evidence>
<comment type="caution">
    <text evidence="1">The sequence shown here is derived from an EMBL/GenBank/DDBJ whole genome shotgun (WGS) entry which is preliminary data.</text>
</comment>
<keyword evidence="2" id="KW-1185">Reference proteome</keyword>
<feature type="non-terminal residue" evidence="1">
    <location>
        <position position="1"/>
    </location>
</feature>